<accession>A0A6J5F346</accession>
<proteinExistence type="predicted"/>
<keyword evidence="2" id="KW-1185">Reference proteome</keyword>
<reference evidence="1 2" key="1">
    <citation type="submission" date="2020-04" db="EMBL/GenBank/DDBJ databases">
        <authorList>
            <person name="De Canck E."/>
        </authorList>
    </citation>
    <scope>NUCLEOTIDE SEQUENCE [LARGE SCALE GENOMIC DNA]</scope>
    <source>
        <strain evidence="1 2">LMG 29542</strain>
    </source>
</reference>
<protein>
    <submittedName>
        <fullName evidence="1">Uncharacterized protein</fullName>
    </submittedName>
</protein>
<organism evidence="1 2">
    <name type="scientific">Paraburkholderia humisilvae</name>
    <dbReference type="NCBI Taxonomy" id="627669"/>
    <lineage>
        <taxon>Bacteria</taxon>
        <taxon>Pseudomonadati</taxon>
        <taxon>Pseudomonadota</taxon>
        <taxon>Betaproteobacteria</taxon>
        <taxon>Burkholderiales</taxon>
        <taxon>Burkholderiaceae</taxon>
        <taxon>Paraburkholderia</taxon>
    </lineage>
</organism>
<dbReference type="Proteomes" id="UP000494363">
    <property type="component" value="Unassembled WGS sequence"/>
</dbReference>
<sequence>MREGTRGKFARALLMAAPIPGLVGSGPDGRARRNRHEAPSHAIELRSGMTACGIHQGNAHTPTRRRTHIRVKADAPHHLCGAGLADCHHASGERTLLFNSNFTIKSDLLVILVGSYIYIGDRRACDIQAFCSRYSVFIDCDFGFVASLVQGCDLELIGCALSGAPVILKNRREVAIGAVLSSLNVASDSNRNGGLCGPRGPKGGFGCPREGS</sequence>
<evidence type="ECO:0000313" key="1">
    <source>
        <dbReference type="EMBL" id="CAB3773188.1"/>
    </source>
</evidence>
<gene>
    <name evidence="1" type="ORF">LMG29542_07138</name>
</gene>
<dbReference type="EMBL" id="CADIKH010000070">
    <property type="protein sequence ID" value="CAB3773188.1"/>
    <property type="molecule type" value="Genomic_DNA"/>
</dbReference>
<evidence type="ECO:0000313" key="2">
    <source>
        <dbReference type="Proteomes" id="UP000494363"/>
    </source>
</evidence>
<dbReference type="AlphaFoldDB" id="A0A6J5F346"/>
<name>A0A6J5F346_9BURK</name>